<dbReference type="GO" id="GO:0005886">
    <property type="term" value="C:plasma membrane"/>
    <property type="evidence" value="ECO:0007669"/>
    <property type="project" value="UniProtKB-SubCell"/>
</dbReference>
<feature type="transmembrane region" description="Helical" evidence="5">
    <location>
        <begin position="146"/>
        <end position="163"/>
    </location>
</feature>
<feature type="transmembrane region" description="Helical" evidence="5">
    <location>
        <begin position="329"/>
        <end position="359"/>
    </location>
</feature>
<feature type="domain" description="Major facilitator superfamily (MFS) profile" evidence="6">
    <location>
        <begin position="236"/>
        <end position="425"/>
    </location>
</feature>
<feature type="transmembrane region" description="Helical" evidence="5">
    <location>
        <begin position="371"/>
        <end position="388"/>
    </location>
</feature>
<dbReference type="PANTHER" id="PTHR23534">
    <property type="entry name" value="MFS PERMEASE"/>
    <property type="match status" value="1"/>
</dbReference>
<organism evidence="7 8">
    <name type="scientific">Phycicoccus avicenniae</name>
    <dbReference type="NCBI Taxonomy" id="2828860"/>
    <lineage>
        <taxon>Bacteria</taxon>
        <taxon>Bacillati</taxon>
        <taxon>Actinomycetota</taxon>
        <taxon>Actinomycetes</taxon>
        <taxon>Micrococcales</taxon>
        <taxon>Intrasporangiaceae</taxon>
        <taxon>Phycicoccus</taxon>
    </lineage>
</organism>
<feature type="transmembrane region" description="Helical" evidence="5">
    <location>
        <begin position="22"/>
        <end position="45"/>
    </location>
</feature>
<comment type="caution">
    <text evidence="7">The sequence shown here is derived from an EMBL/GenBank/DDBJ whole genome shotgun (WGS) entry which is preliminary data.</text>
</comment>
<dbReference type="InterPro" id="IPR036259">
    <property type="entry name" value="MFS_trans_sf"/>
</dbReference>
<dbReference type="PROSITE" id="PS50850">
    <property type="entry name" value="MFS"/>
    <property type="match status" value="1"/>
</dbReference>
<keyword evidence="4 5" id="KW-0472">Membrane</keyword>
<protein>
    <submittedName>
        <fullName evidence="7">MFS transporter</fullName>
    </submittedName>
</protein>
<keyword evidence="8" id="KW-1185">Reference proteome</keyword>
<gene>
    <name evidence="7" type="ORF">KC207_16180</name>
</gene>
<keyword evidence="2 5" id="KW-0812">Transmembrane</keyword>
<dbReference type="Proteomes" id="UP000677016">
    <property type="component" value="Unassembled WGS sequence"/>
</dbReference>
<feature type="transmembrane region" description="Helical" evidence="5">
    <location>
        <begin position="272"/>
        <end position="292"/>
    </location>
</feature>
<dbReference type="GO" id="GO:0022857">
    <property type="term" value="F:transmembrane transporter activity"/>
    <property type="evidence" value="ECO:0007669"/>
    <property type="project" value="InterPro"/>
</dbReference>
<evidence type="ECO:0000256" key="5">
    <source>
        <dbReference type="SAM" id="Phobius"/>
    </source>
</evidence>
<reference evidence="7" key="1">
    <citation type="submission" date="2021-04" db="EMBL/GenBank/DDBJ databases">
        <title>Phycicoccus avicenniae sp. nov., a novel endophytic actinomycetes isolated from branch of Avicennia mariana.</title>
        <authorList>
            <person name="Tuo L."/>
        </authorList>
    </citation>
    <scope>NUCLEOTIDE SEQUENCE</scope>
    <source>
        <strain evidence="7">BSK3Z-2</strain>
    </source>
</reference>
<evidence type="ECO:0000256" key="2">
    <source>
        <dbReference type="ARBA" id="ARBA00022692"/>
    </source>
</evidence>
<evidence type="ECO:0000313" key="8">
    <source>
        <dbReference type="Proteomes" id="UP000677016"/>
    </source>
</evidence>
<evidence type="ECO:0000256" key="3">
    <source>
        <dbReference type="ARBA" id="ARBA00022989"/>
    </source>
</evidence>
<dbReference type="Gene3D" id="1.20.1250.20">
    <property type="entry name" value="MFS general substrate transporter like domains"/>
    <property type="match status" value="1"/>
</dbReference>
<evidence type="ECO:0000256" key="1">
    <source>
        <dbReference type="ARBA" id="ARBA00004651"/>
    </source>
</evidence>
<evidence type="ECO:0000259" key="6">
    <source>
        <dbReference type="PROSITE" id="PS50850"/>
    </source>
</evidence>
<proteinExistence type="predicted"/>
<feature type="transmembrane region" description="Helical" evidence="5">
    <location>
        <begin position="85"/>
        <end position="103"/>
    </location>
</feature>
<feature type="transmembrane region" description="Helical" evidence="5">
    <location>
        <begin position="304"/>
        <end position="323"/>
    </location>
</feature>
<accession>A0A941DA01</accession>
<sequence>MTAPPAPFVAERAAAQRRTVRTLVSSQILGGVGLSSGIAVGSLLAEQVSGSARYAGLGGTFQVLGAAVVAVPMARVMAARGRRPGLVLGYGLAALGAVGLITAGVVGSFALLLTASLVFGGATAANSQSRFAAADLAAPERRARDLSIVVWATTIGSVLGPNLVGPSAPVARALGLPPLTGPFVFSVLALLVAITVLLVRLRPDPLLEARRRRLDDGEPDEPTHGSVLRGLRVAFASPVARLGILTLALGHAVMVSVMVMTPLHMRHGHADLTVIGFVISIHVLGMFAFSPLTGMAVDRFGGRAVAGAGAVVLGSATLLASVSPTGESWTLLAGLFLLGLGWSCTLVSGSTLLTAALPVSERPGVQGASDVLMGLAAGGGGALAGVVVDQLSFRVLALAALVVAASIGGAALTTRSARRGEVSPA</sequence>
<name>A0A941DA01_9MICO</name>
<dbReference type="AlphaFoldDB" id="A0A941DA01"/>
<evidence type="ECO:0000256" key="4">
    <source>
        <dbReference type="ARBA" id="ARBA00023136"/>
    </source>
</evidence>
<dbReference type="RefSeq" id="WP_211604361.1">
    <property type="nucleotide sequence ID" value="NZ_JAGSNF010000024.1"/>
</dbReference>
<feature type="transmembrane region" description="Helical" evidence="5">
    <location>
        <begin position="394"/>
        <end position="413"/>
    </location>
</feature>
<feature type="transmembrane region" description="Helical" evidence="5">
    <location>
        <begin position="183"/>
        <end position="201"/>
    </location>
</feature>
<dbReference type="InterPro" id="IPR011701">
    <property type="entry name" value="MFS"/>
</dbReference>
<dbReference type="PANTHER" id="PTHR23534:SF1">
    <property type="entry name" value="MAJOR FACILITATOR SUPERFAMILY PROTEIN"/>
    <property type="match status" value="1"/>
</dbReference>
<evidence type="ECO:0000313" key="7">
    <source>
        <dbReference type="EMBL" id="MBR7744834.1"/>
    </source>
</evidence>
<keyword evidence="3 5" id="KW-1133">Transmembrane helix</keyword>
<comment type="subcellular location">
    <subcellularLocation>
        <location evidence="1">Cell membrane</location>
        <topology evidence="1">Multi-pass membrane protein</topology>
    </subcellularLocation>
</comment>
<dbReference type="EMBL" id="JAGSNF010000024">
    <property type="protein sequence ID" value="MBR7744834.1"/>
    <property type="molecule type" value="Genomic_DNA"/>
</dbReference>
<dbReference type="SUPFAM" id="SSF103473">
    <property type="entry name" value="MFS general substrate transporter"/>
    <property type="match status" value="1"/>
</dbReference>
<dbReference type="Pfam" id="PF07690">
    <property type="entry name" value="MFS_1"/>
    <property type="match status" value="1"/>
</dbReference>
<feature type="transmembrane region" description="Helical" evidence="5">
    <location>
        <begin position="239"/>
        <end position="260"/>
    </location>
</feature>
<feature type="transmembrane region" description="Helical" evidence="5">
    <location>
        <begin position="109"/>
        <end position="125"/>
    </location>
</feature>
<dbReference type="InterPro" id="IPR020846">
    <property type="entry name" value="MFS_dom"/>
</dbReference>
<feature type="transmembrane region" description="Helical" evidence="5">
    <location>
        <begin position="51"/>
        <end position="73"/>
    </location>
</feature>